<dbReference type="PANTHER" id="PTHR30238">
    <property type="entry name" value="MEMBRANE BOUND PREDICTED REDOX MODULATOR"/>
    <property type="match status" value="1"/>
</dbReference>
<feature type="transmembrane region" description="Helical" evidence="6">
    <location>
        <begin position="79"/>
        <end position="97"/>
    </location>
</feature>
<reference evidence="7" key="1">
    <citation type="submission" date="2016-04" db="EMBL/GenBank/DDBJ databases">
        <authorList>
            <person name="Evans L.H."/>
            <person name="Alamgir A."/>
            <person name="Owens N."/>
            <person name="Weber N.D."/>
            <person name="Virtaneva K."/>
            <person name="Barbian K."/>
            <person name="Babar A."/>
            <person name="Rosenke K."/>
        </authorList>
    </citation>
    <scope>NUCLEOTIDE SEQUENCE</scope>
    <source>
        <strain evidence="7">86</strain>
    </source>
</reference>
<name>A0A212JA31_9DELT</name>
<evidence type="ECO:0000256" key="6">
    <source>
        <dbReference type="SAM" id="Phobius"/>
    </source>
</evidence>
<feature type="transmembrane region" description="Helical" evidence="6">
    <location>
        <begin position="268"/>
        <end position="288"/>
    </location>
</feature>
<evidence type="ECO:0000256" key="5">
    <source>
        <dbReference type="ARBA" id="ARBA00023136"/>
    </source>
</evidence>
<feature type="transmembrane region" description="Helical" evidence="6">
    <location>
        <begin position="205"/>
        <end position="229"/>
    </location>
</feature>
<feature type="transmembrane region" description="Helical" evidence="6">
    <location>
        <begin position="39"/>
        <end position="59"/>
    </location>
</feature>
<comment type="similarity">
    <text evidence="2">Belongs to the TerC family.</text>
</comment>
<evidence type="ECO:0000256" key="3">
    <source>
        <dbReference type="ARBA" id="ARBA00022692"/>
    </source>
</evidence>
<dbReference type="GO" id="GO:0016020">
    <property type="term" value="C:membrane"/>
    <property type="evidence" value="ECO:0007669"/>
    <property type="project" value="UniProtKB-SubCell"/>
</dbReference>
<feature type="transmembrane region" description="Helical" evidence="6">
    <location>
        <begin position="129"/>
        <end position="147"/>
    </location>
</feature>
<accession>A0A212JA31</accession>
<feature type="transmembrane region" description="Helical" evidence="6">
    <location>
        <begin position="294"/>
        <end position="313"/>
    </location>
</feature>
<feature type="transmembrane region" description="Helical" evidence="6">
    <location>
        <begin position="6"/>
        <end position="27"/>
    </location>
</feature>
<organism evidence="7">
    <name type="scientific">uncultured delta proteobacterium</name>
    <dbReference type="NCBI Taxonomy" id="34034"/>
    <lineage>
        <taxon>Bacteria</taxon>
        <taxon>Deltaproteobacteria</taxon>
        <taxon>environmental samples</taxon>
    </lineage>
</organism>
<dbReference type="AlphaFoldDB" id="A0A212JA31"/>
<evidence type="ECO:0000256" key="2">
    <source>
        <dbReference type="ARBA" id="ARBA00007511"/>
    </source>
</evidence>
<evidence type="ECO:0000256" key="4">
    <source>
        <dbReference type="ARBA" id="ARBA00022989"/>
    </source>
</evidence>
<keyword evidence="4 6" id="KW-1133">Transmembrane helix</keyword>
<evidence type="ECO:0000256" key="1">
    <source>
        <dbReference type="ARBA" id="ARBA00004141"/>
    </source>
</evidence>
<dbReference type="NCBIfam" id="TIGR03718">
    <property type="entry name" value="R_switched_Alx"/>
    <property type="match status" value="1"/>
</dbReference>
<gene>
    <name evidence="7" type="primary">terC</name>
    <name evidence="7" type="ORF">KL86DPRO_11020</name>
</gene>
<proteinExistence type="inferred from homology"/>
<dbReference type="Pfam" id="PF03741">
    <property type="entry name" value="TerC"/>
    <property type="match status" value="1"/>
</dbReference>
<dbReference type="EMBL" id="FLUQ01000001">
    <property type="protein sequence ID" value="SBV96288.1"/>
    <property type="molecule type" value="Genomic_DNA"/>
</dbReference>
<dbReference type="PANTHER" id="PTHR30238:SF0">
    <property type="entry name" value="THYLAKOID MEMBRANE PROTEIN TERC, CHLOROPLASTIC"/>
    <property type="match status" value="1"/>
</dbReference>
<keyword evidence="5 6" id="KW-0472">Membrane</keyword>
<evidence type="ECO:0000313" key="7">
    <source>
        <dbReference type="EMBL" id="SBV96288.1"/>
    </source>
</evidence>
<sequence>MLGHYSTANFIAFLVIIAVFLWIDLHAHKKDEPITLRNAAVWSCIWIALALAFGAYIGATHGLNDMSLYLSGYFLEKSLSVDNLFVMMAIFSSFAIKGPYQHRVLYYGILGALILRMVFVAAGTTLVELFGNYALAAFGLFVLWSAWKMWQEMRKPDEDIEDYSNHWSVRFTRRFLPVSTTLNGHDFFVKAPSASGALIWKATPLFLCLVVIELCDVMFAFDSIPAIIAITQDPFLVYTSNIFAILGLRSLYFLMAAASNILAHLEKAVIVILAYIGVKMLLGVSGLVHIPPLVSLAVVLGLLIAGVVASLVWPEKKEAPVSENAAAPVDGK</sequence>
<comment type="subcellular location">
    <subcellularLocation>
        <location evidence="1">Membrane</location>
        <topology evidence="1">Multi-pass membrane protein</topology>
    </subcellularLocation>
</comment>
<keyword evidence="3 6" id="KW-0812">Transmembrane</keyword>
<feature type="transmembrane region" description="Helical" evidence="6">
    <location>
        <begin position="235"/>
        <end position="256"/>
    </location>
</feature>
<dbReference type="InterPro" id="IPR022369">
    <property type="entry name" value="Integral_membrane_TerC_rswitch"/>
</dbReference>
<dbReference type="InterPro" id="IPR005496">
    <property type="entry name" value="Integral_membrane_TerC"/>
</dbReference>
<protein>
    <submittedName>
        <fullName evidence="7">Tellurium resistance protein TerC</fullName>
    </submittedName>
</protein>
<feature type="transmembrane region" description="Helical" evidence="6">
    <location>
        <begin position="104"/>
        <end position="123"/>
    </location>
</feature>